<accession>A0A6P4XVH0</accession>
<dbReference type="InterPro" id="IPR003118">
    <property type="entry name" value="Pointed_dom"/>
</dbReference>
<reference evidence="4" key="1">
    <citation type="submission" date="2025-08" db="UniProtKB">
        <authorList>
            <consortium name="RefSeq"/>
        </authorList>
    </citation>
    <scope>IDENTIFICATION</scope>
    <source>
        <tissue evidence="4">Gonad</tissue>
    </source>
</reference>
<dbReference type="GeneID" id="109462476"/>
<evidence type="ECO:0000256" key="1">
    <source>
        <dbReference type="SAM" id="MobiDB-lite"/>
    </source>
</evidence>
<dbReference type="SUPFAM" id="SSF47769">
    <property type="entry name" value="SAM/Pointed domain"/>
    <property type="match status" value="1"/>
</dbReference>
<feature type="domain" description="PNT" evidence="2">
    <location>
        <begin position="24"/>
        <end position="107"/>
    </location>
</feature>
<dbReference type="Gene3D" id="1.10.150.50">
    <property type="entry name" value="Transcription Factor, Ets-1"/>
    <property type="match status" value="1"/>
</dbReference>
<gene>
    <name evidence="4" type="primary">LOC109462476</name>
</gene>
<evidence type="ECO:0000313" key="3">
    <source>
        <dbReference type="Proteomes" id="UP000515135"/>
    </source>
</evidence>
<name>A0A6P4XVH0_BRABE</name>
<evidence type="ECO:0000259" key="2">
    <source>
        <dbReference type="PROSITE" id="PS51433"/>
    </source>
</evidence>
<dbReference type="PROSITE" id="PS51433">
    <property type="entry name" value="PNT"/>
    <property type="match status" value="1"/>
</dbReference>
<dbReference type="InterPro" id="IPR013761">
    <property type="entry name" value="SAM/pointed_sf"/>
</dbReference>
<keyword evidence="3" id="KW-1185">Reference proteome</keyword>
<dbReference type="SMART" id="SM00251">
    <property type="entry name" value="SAM_PNT"/>
    <property type="match status" value="1"/>
</dbReference>
<feature type="region of interest" description="Disordered" evidence="1">
    <location>
        <begin position="1"/>
        <end position="20"/>
    </location>
</feature>
<dbReference type="Proteomes" id="UP000515135">
    <property type="component" value="Unplaced"/>
</dbReference>
<dbReference type="Pfam" id="PF02198">
    <property type="entry name" value="SAM_PNT"/>
    <property type="match status" value="1"/>
</dbReference>
<organism evidence="3 4">
    <name type="scientific">Branchiostoma belcheri</name>
    <name type="common">Amphioxus</name>
    <dbReference type="NCBI Taxonomy" id="7741"/>
    <lineage>
        <taxon>Eukaryota</taxon>
        <taxon>Metazoa</taxon>
        <taxon>Chordata</taxon>
        <taxon>Cephalochordata</taxon>
        <taxon>Leptocardii</taxon>
        <taxon>Amphioxiformes</taxon>
        <taxon>Branchiostomatidae</taxon>
        <taxon>Branchiostoma</taxon>
    </lineage>
</organism>
<dbReference type="OrthoDB" id="10042983at2759"/>
<evidence type="ECO:0000313" key="4">
    <source>
        <dbReference type="RefSeq" id="XP_019614594.1"/>
    </source>
</evidence>
<proteinExistence type="predicted"/>
<dbReference type="RefSeq" id="XP_019614594.1">
    <property type="nucleotide sequence ID" value="XM_019759035.1"/>
</dbReference>
<dbReference type="KEGG" id="bbel:109462476"/>
<dbReference type="AlphaFoldDB" id="A0A6P4XVH0"/>
<sequence>MIDDRTSREKAADDVISERPTRRRAQVHTVTSVMTLQIPLDPLSWDLRDVRTWLRHLAARHDITVDLRLFHMNGRGMCLMNLQGFEYRVPVKGHILYEDFWRRVAFYRSFRRCKTVKAKK</sequence>
<dbReference type="GO" id="GO:0043565">
    <property type="term" value="F:sequence-specific DNA binding"/>
    <property type="evidence" value="ECO:0007669"/>
    <property type="project" value="InterPro"/>
</dbReference>
<dbReference type="CDD" id="cd08536">
    <property type="entry name" value="SAM_PNT-Mae"/>
    <property type="match status" value="1"/>
</dbReference>
<protein>
    <submittedName>
        <fullName evidence="4">Transcription factor ETV7-like</fullName>
    </submittedName>
</protein>